<keyword evidence="4" id="KW-0238">DNA-binding</keyword>
<dbReference type="Gene3D" id="4.10.240.10">
    <property type="entry name" value="Zn(2)-C6 fungal-type DNA-binding domain"/>
    <property type="match status" value="1"/>
</dbReference>
<evidence type="ECO:0000256" key="6">
    <source>
        <dbReference type="ARBA" id="ARBA00023242"/>
    </source>
</evidence>
<proteinExistence type="predicted"/>
<evidence type="ECO:0000256" key="2">
    <source>
        <dbReference type="ARBA" id="ARBA00022723"/>
    </source>
</evidence>
<name>A0ABR4KBP8_9EURO</name>
<keyword evidence="5" id="KW-0804">Transcription</keyword>
<keyword evidence="10" id="KW-1185">Reference proteome</keyword>
<dbReference type="SMART" id="SM00066">
    <property type="entry name" value="GAL4"/>
    <property type="match status" value="1"/>
</dbReference>
<dbReference type="PANTHER" id="PTHR47338:SF5">
    <property type="entry name" value="ZN(II)2CYS6 TRANSCRIPTION FACTOR (EUROFUNG)"/>
    <property type="match status" value="1"/>
</dbReference>
<keyword evidence="6" id="KW-0539">Nucleus</keyword>
<dbReference type="GeneID" id="98150920"/>
<dbReference type="InterPro" id="IPR036864">
    <property type="entry name" value="Zn2-C6_fun-type_DNA-bd_sf"/>
</dbReference>
<evidence type="ECO:0000256" key="1">
    <source>
        <dbReference type="ARBA" id="ARBA00004123"/>
    </source>
</evidence>
<gene>
    <name evidence="9" type="ORF">BJX68DRAFT_102454</name>
</gene>
<comment type="caution">
    <text evidence="9">The sequence shown here is derived from an EMBL/GenBank/DDBJ whole genome shotgun (WGS) entry which is preliminary data.</text>
</comment>
<evidence type="ECO:0000259" key="8">
    <source>
        <dbReference type="PROSITE" id="PS50048"/>
    </source>
</evidence>
<dbReference type="InterPro" id="IPR001138">
    <property type="entry name" value="Zn2Cys6_DnaBD"/>
</dbReference>
<dbReference type="RefSeq" id="XP_070898411.1">
    <property type="nucleotide sequence ID" value="XM_071035756.1"/>
</dbReference>
<feature type="compositionally biased region" description="Polar residues" evidence="7">
    <location>
        <begin position="175"/>
        <end position="208"/>
    </location>
</feature>
<dbReference type="SUPFAM" id="SSF57701">
    <property type="entry name" value="Zn2/Cys6 DNA-binding domain"/>
    <property type="match status" value="1"/>
</dbReference>
<evidence type="ECO:0000313" key="9">
    <source>
        <dbReference type="EMBL" id="KAL2848727.1"/>
    </source>
</evidence>
<dbReference type="PANTHER" id="PTHR47338">
    <property type="entry name" value="ZN(II)2CYS6 TRANSCRIPTION FACTOR (EUROFUNG)-RELATED"/>
    <property type="match status" value="1"/>
</dbReference>
<feature type="region of interest" description="Disordered" evidence="7">
    <location>
        <begin position="103"/>
        <end position="123"/>
    </location>
</feature>
<evidence type="ECO:0000256" key="7">
    <source>
        <dbReference type="SAM" id="MobiDB-lite"/>
    </source>
</evidence>
<sequence>MHSHRCCLQWIRLLPKSSPSPYAMPARPKSRITTACNSCRLRKQKCSGNRPTCMQCLQHRRNCDWPEQLKRGPAKGYIEALEQRLHETEGLLLGLLEQVSDSQLSSGIPHPPAQSRPGKRGSEYWKRFPLRSVEGIRSWQEDALRSATERSEASTATSNLDLAGPSSDAVEASPATLTSQEEPSRIQQKSPKPQATLSLWSGAPSTDFQQRFLW</sequence>
<dbReference type="EMBL" id="JBFXLR010000025">
    <property type="protein sequence ID" value="KAL2848727.1"/>
    <property type="molecule type" value="Genomic_DNA"/>
</dbReference>
<dbReference type="Proteomes" id="UP001610444">
    <property type="component" value="Unassembled WGS sequence"/>
</dbReference>
<dbReference type="Pfam" id="PF00172">
    <property type="entry name" value="Zn_clus"/>
    <property type="match status" value="1"/>
</dbReference>
<evidence type="ECO:0000256" key="3">
    <source>
        <dbReference type="ARBA" id="ARBA00023015"/>
    </source>
</evidence>
<evidence type="ECO:0000256" key="5">
    <source>
        <dbReference type="ARBA" id="ARBA00023163"/>
    </source>
</evidence>
<reference evidence="9 10" key="1">
    <citation type="submission" date="2024-07" db="EMBL/GenBank/DDBJ databases">
        <title>Section-level genome sequencing and comparative genomics of Aspergillus sections Usti and Cavernicolus.</title>
        <authorList>
            <consortium name="Lawrence Berkeley National Laboratory"/>
            <person name="Nybo J.L."/>
            <person name="Vesth T.C."/>
            <person name="Theobald S."/>
            <person name="Frisvad J.C."/>
            <person name="Larsen T.O."/>
            <person name="Kjaerboelling I."/>
            <person name="Rothschild-Mancinelli K."/>
            <person name="Lyhne E.K."/>
            <person name="Kogle M.E."/>
            <person name="Barry K."/>
            <person name="Clum A."/>
            <person name="Na H."/>
            <person name="Ledsgaard L."/>
            <person name="Lin J."/>
            <person name="Lipzen A."/>
            <person name="Kuo A."/>
            <person name="Riley R."/>
            <person name="Mondo S."/>
            <person name="LaButti K."/>
            <person name="Haridas S."/>
            <person name="Pangalinan J."/>
            <person name="Salamov A.A."/>
            <person name="Simmons B.A."/>
            <person name="Magnuson J.K."/>
            <person name="Chen J."/>
            <person name="Drula E."/>
            <person name="Henrissat B."/>
            <person name="Wiebenga A."/>
            <person name="Lubbers R.J."/>
            <person name="Gomes A.C."/>
            <person name="Macurrencykelacurrency M.R."/>
            <person name="Stajich J."/>
            <person name="Grigoriev I.V."/>
            <person name="Mortensen U.H."/>
            <person name="De vries R.P."/>
            <person name="Baker S.E."/>
            <person name="Andersen M.R."/>
        </authorList>
    </citation>
    <scope>NUCLEOTIDE SEQUENCE [LARGE SCALE GENOMIC DNA]</scope>
    <source>
        <strain evidence="9 10">CBS 756.74</strain>
    </source>
</reference>
<evidence type="ECO:0000313" key="10">
    <source>
        <dbReference type="Proteomes" id="UP001610444"/>
    </source>
</evidence>
<dbReference type="PROSITE" id="PS50048">
    <property type="entry name" value="ZN2_CY6_FUNGAL_2"/>
    <property type="match status" value="1"/>
</dbReference>
<evidence type="ECO:0000256" key="4">
    <source>
        <dbReference type="ARBA" id="ARBA00023125"/>
    </source>
</evidence>
<feature type="domain" description="Zn(2)-C6 fungal-type" evidence="8">
    <location>
        <begin position="35"/>
        <end position="65"/>
    </location>
</feature>
<organism evidence="9 10">
    <name type="scientific">Aspergillus pseudodeflectus</name>
    <dbReference type="NCBI Taxonomy" id="176178"/>
    <lineage>
        <taxon>Eukaryota</taxon>
        <taxon>Fungi</taxon>
        <taxon>Dikarya</taxon>
        <taxon>Ascomycota</taxon>
        <taxon>Pezizomycotina</taxon>
        <taxon>Eurotiomycetes</taxon>
        <taxon>Eurotiomycetidae</taxon>
        <taxon>Eurotiales</taxon>
        <taxon>Aspergillaceae</taxon>
        <taxon>Aspergillus</taxon>
        <taxon>Aspergillus subgen. Nidulantes</taxon>
    </lineage>
</organism>
<comment type="subcellular location">
    <subcellularLocation>
        <location evidence="1">Nucleus</location>
    </subcellularLocation>
</comment>
<dbReference type="CDD" id="cd00067">
    <property type="entry name" value="GAL4"/>
    <property type="match status" value="1"/>
</dbReference>
<keyword evidence="3" id="KW-0805">Transcription regulation</keyword>
<dbReference type="InterPro" id="IPR050815">
    <property type="entry name" value="TF_fung"/>
</dbReference>
<keyword evidence="2" id="KW-0479">Metal-binding</keyword>
<protein>
    <recommendedName>
        <fullName evidence="8">Zn(2)-C6 fungal-type domain-containing protein</fullName>
    </recommendedName>
</protein>
<feature type="region of interest" description="Disordered" evidence="7">
    <location>
        <begin position="147"/>
        <end position="208"/>
    </location>
</feature>
<dbReference type="PROSITE" id="PS00463">
    <property type="entry name" value="ZN2_CY6_FUNGAL_1"/>
    <property type="match status" value="1"/>
</dbReference>
<accession>A0ABR4KBP8</accession>